<gene>
    <name evidence="1" type="ORF">ILEXP_LOCUS4096</name>
</gene>
<dbReference type="AlphaFoldDB" id="A0ABC8QWE4"/>
<evidence type="ECO:0000313" key="1">
    <source>
        <dbReference type="EMBL" id="CAK9137073.1"/>
    </source>
</evidence>
<comment type="caution">
    <text evidence="1">The sequence shown here is derived from an EMBL/GenBank/DDBJ whole genome shotgun (WGS) entry which is preliminary data.</text>
</comment>
<dbReference type="Proteomes" id="UP001642360">
    <property type="component" value="Unassembled WGS sequence"/>
</dbReference>
<sequence>MEVFDFPLLNETTKSEQNNLYSFVYLLPDGMDKEVTIRKRITVARNKKPNFVLSSTIVPGLHEGSFSVNRPGREPDICLAHLGVDTVGRNIVRNRMGIAVRTQNIIRPTFA</sequence>
<keyword evidence="2" id="KW-1185">Reference proteome</keyword>
<dbReference type="EMBL" id="CAUOFW020000803">
    <property type="protein sequence ID" value="CAK9137073.1"/>
    <property type="molecule type" value="Genomic_DNA"/>
</dbReference>
<name>A0ABC8QWE4_9AQUA</name>
<organism evidence="1 2">
    <name type="scientific">Ilex paraguariensis</name>
    <name type="common">yerba mate</name>
    <dbReference type="NCBI Taxonomy" id="185542"/>
    <lineage>
        <taxon>Eukaryota</taxon>
        <taxon>Viridiplantae</taxon>
        <taxon>Streptophyta</taxon>
        <taxon>Embryophyta</taxon>
        <taxon>Tracheophyta</taxon>
        <taxon>Spermatophyta</taxon>
        <taxon>Magnoliopsida</taxon>
        <taxon>eudicotyledons</taxon>
        <taxon>Gunneridae</taxon>
        <taxon>Pentapetalae</taxon>
        <taxon>asterids</taxon>
        <taxon>campanulids</taxon>
        <taxon>Aquifoliales</taxon>
        <taxon>Aquifoliaceae</taxon>
        <taxon>Ilex</taxon>
    </lineage>
</organism>
<reference evidence="1 2" key="1">
    <citation type="submission" date="2024-02" db="EMBL/GenBank/DDBJ databases">
        <authorList>
            <person name="Vignale AGUSTIN F."/>
            <person name="Sosa J E."/>
            <person name="Modenutti C."/>
        </authorList>
    </citation>
    <scope>NUCLEOTIDE SEQUENCE [LARGE SCALE GENOMIC DNA]</scope>
</reference>
<accession>A0ABC8QWE4</accession>
<proteinExistence type="predicted"/>
<evidence type="ECO:0000313" key="2">
    <source>
        <dbReference type="Proteomes" id="UP001642360"/>
    </source>
</evidence>
<protein>
    <submittedName>
        <fullName evidence="1">Uncharacterized protein</fullName>
    </submittedName>
</protein>